<feature type="domain" description="K Homology" evidence="3">
    <location>
        <begin position="304"/>
        <end position="377"/>
    </location>
</feature>
<evidence type="ECO:0000256" key="2">
    <source>
        <dbReference type="PROSITE-ProRule" id="PRU00117"/>
    </source>
</evidence>
<evidence type="ECO:0000256" key="1">
    <source>
        <dbReference type="ARBA" id="ARBA00022737"/>
    </source>
</evidence>
<feature type="domain" description="K Homology" evidence="3">
    <location>
        <begin position="395"/>
        <end position="450"/>
    </location>
</feature>
<proteinExistence type="predicted"/>
<evidence type="ECO:0000259" key="3">
    <source>
        <dbReference type="SMART" id="SM00322"/>
    </source>
</evidence>
<keyword evidence="5" id="KW-1185">Reference proteome</keyword>
<dbReference type="InterPro" id="IPR036612">
    <property type="entry name" value="KH_dom_type_1_sf"/>
</dbReference>
<dbReference type="CDD" id="cd22460">
    <property type="entry name" value="KH-I_PEPPER_rpt2_like"/>
    <property type="match status" value="1"/>
</dbReference>
<evidence type="ECO:0000313" key="5">
    <source>
        <dbReference type="Proteomes" id="UP000306102"/>
    </source>
</evidence>
<keyword evidence="1" id="KW-0677">Repeat</keyword>
<accession>A0A4S4DJS0</accession>
<keyword evidence="2" id="KW-0694">RNA-binding</keyword>
<dbReference type="Gene3D" id="3.30.1370.10">
    <property type="entry name" value="K Homology domain, type 1"/>
    <property type="match status" value="2"/>
</dbReference>
<feature type="domain" description="K Homology" evidence="3">
    <location>
        <begin position="156"/>
        <end position="231"/>
    </location>
</feature>
<reference evidence="4 5" key="1">
    <citation type="journal article" date="2018" name="Proc. Natl. Acad. Sci. U.S.A.">
        <title>Draft genome sequence of Camellia sinensis var. sinensis provides insights into the evolution of the tea genome and tea quality.</title>
        <authorList>
            <person name="Wei C."/>
            <person name="Yang H."/>
            <person name="Wang S."/>
            <person name="Zhao J."/>
            <person name="Liu C."/>
            <person name="Gao L."/>
            <person name="Xia E."/>
            <person name="Lu Y."/>
            <person name="Tai Y."/>
            <person name="She G."/>
            <person name="Sun J."/>
            <person name="Cao H."/>
            <person name="Tong W."/>
            <person name="Gao Q."/>
            <person name="Li Y."/>
            <person name="Deng W."/>
            <person name="Jiang X."/>
            <person name="Wang W."/>
            <person name="Chen Q."/>
            <person name="Zhang S."/>
            <person name="Li H."/>
            <person name="Wu J."/>
            <person name="Wang P."/>
            <person name="Li P."/>
            <person name="Shi C."/>
            <person name="Zheng F."/>
            <person name="Jian J."/>
            <person name="Huang B."/>
            <person name="Shan D."/>
            <person name="Shi M."/>
            <person name="Fang C."/>
            <person name="Yue Y."/>
            <person name="Li F."/>
            <person name="Li D."/>
            <person name="Wei S."/>
            <person name="Han B."/>
            <person name="Jiang C."/>
            <person name="Yin Y."/>
            <person name="Xia T."/>
            <person name="Zhang Z."/>
            <person name="Bennetzen J.L."/>
            <person name="Zhao S."/>
            <person name="Wan X."/>
        </authorList>
    </citation>
    <scope>NUCLEOTIDE SEQUENCE [LARGE SCALE GENOMIC DNA]</scope>
    <source>
        <strain evidence="5">cv. Shuchazao</strain>
        <tissue evidence="4">Leaf</tissue>
    </source>
</reference>
<dbReference type="InterPro" id="IPR004088">
    <property type="entry name" value="KH_dom_type_1"/>
</dbReference>
<dbReference type="Gene3D" id="3.30.310.210">
    <property type="match status" value="1"/>
</dbReference>
<protein>
    <recommendedName>
        <fullName evidence="3">K Homology domain-containing protein</fullName>
    </recommendedName>
</protein>
<dbReference type="Pfam" id="PF00013">
    <property type="entry name" value="KH_1"/>
    <property type="match status" value="4"/>
</dbReference>
<organism evidence="4 5">
    <name type="scientific">Camellia sinensis var. sinensis</name>
    <name type="common">China tea</name>
    <dbReference type="NCBI Taxonomy" id="542762"/>
    <lineage>
        <taxon>Eukaryota</taxon>
        <taxon>Viridiplantae</taxon>
        <taxon>Streptophyta</taxon>
        <taxon>Embryophyta</taxon>
        <taxon>Tracheophyta</taxon>
        <taxon>Spermatophyta</taxon>
        <taxon>Magnoliopsida</taxon>
        <taxon>eudicotyledons</taxon>
        <taxon>Gunneridae</taxon>
        <taxon>Pentapetalae</taxon>
        <taxon>asterids</taxon>
        <taxon>Ericales</taxon>
        <taxon>Theaceae</taxon>
        <taxon>Camellia</taxon>
    </lineage>
</organism>
<dbReference type="PROSITE" id="PS50084">
    <property type="entry name" value="KH_TYPE_1"/>
    <property type="match status" value="4"/>
</dbReference>
<dbReference type="EMBL" id="SDRB02011042">
    <property type="protein sequence ID" value="THG03118.1"/>
    <property type="molecule type" value="Genomic_DNA"/>
</dbReference>
<gene>
    <name evidence="4" type="ORF">TEA_001294</name>
</gene>
<dbReference type="GO" id="GO:0003723">
    <property type="term" value="F:RNA binding"/>
    <property type="evidence" value="ECO:0007669"/>
    <property type="project" value="UniProtKB-UniRule"/>
</dbReference>
<dbReference type="CDD" id="cd22459">
    <property type="entry name" value="KH-I_PEPPER_rpt1_like"/>
    <property type="match status" value="2"/>
</dbReference>
<feature type="domain" description="K Homology" evidence="3">
    <location>
        <begin position="47"/>
        <end position="143"/>
    </location>
</feature>
<comment type="caution">
    <text evidence="4">The sequence shown here is derived from an EMBL/GenBank/DDBJ whole genome shotgun (WGS) entry which is preliminary data.</text>
</comment>
<name>A0A4S4DJS0_CAMSN</name>
<dbReference type="STRING" id="542762.A0A4S4DJS0"/>
<sequence length="544" mass="57954">MDGSFLSPPAKRSIHRLTEMLDPNSPFNGGASFKRSKSLPPLTVPSGHFLFRLLCHSSRIGGVIGKSGSIIKQLQVDTGAKIRVEESPPGADERVIVVVAPISVTKKISLKAESGGVEDEVCEVSAAQEAVVRVFERILDVAAETGGVSVAPAGGGVVSCRLVVEGSQVGSVIGKGGKVIEKIRKDTGCKIRVLNSEKLAPFAFPKDEIVEIEGNIFAVKRALVGVSRRLQDCPPVDRAKMSGSQSFEAMPLETLPDLRMDLPPKRSSMLPSMSGSSVPFPSGGRSLSIDHERVPTLDSRMQQHEVVFRLLCSNDRVGGVIGKGGTIVKALQNESGASINVGASVAECDERLITISAMEIPESRYSPAQNAVLLVFNRSIEAGIEKGLDSGSSKEPVSARLVVPSNEVGCLLGKGGAIISEMRKATSAGIWIIGCDQVPKCASENDEVVQNLICFAKRYSNLSEKGFPVLPALLLSLSRASLSSRLTLLLIYSHISKTAEHEQLQWSANAAAKMPKYSFGIAILVMTTGDAQDQLKLNPFEDCN</sequence>
<dbReference type="AlphaFoldDB" id="A0A4S4DJS0"/>
<dbReference type="PANTHER" id="PTHR10288">
    <property type="entry name" value="KH DOMAIN CONTAINING RNA BINDING PROTEIN"/>
    <property type="match status" value="1"/>
</dbReference>
<dbReference type="InterPro" id="IPR004087">
    <property type="entry name" value="KH_dom"/>
</dbReference>
<evidence type="ECO:0000313" key="4">
    <source>
        <dbReference type="EMBL" id="THG03118.1"/>
    </source>
</evidence>
<dbReference type="SMART" id="SM00322">
    <property type="entry name" value="KH"/>
    <property type="match status" value="4"/>
</dbReference>
<dbReference type="SUPFAM" id="SSF54791">
    <property type="entry name" value="Eukaryotic type KH-domain (KH-domain type I)"/>
    <property type="match status" value="4"/>
</dbReference>
<dbReference type="Proteomes" id="UP000306102">
    <property type="component" value="Unassembled WGS sequence"/>
</dbReference>